<evidence type="ECO:0000259" key="1">
    <source>
        <dbReference type="Pfam" id="PF06605"/>
    </source>
</evidence>
<reference evidence="2" key="1">
    <citation type="journal article" date="2021" name="Proc. Natl. Acad. Sci. U.S.A.">
        <title>A Catalog of Tens of Thousands of Viruses from Human Metagenomes Reveals Hidden Associations with Chronic Diseases.</title>
        <authorList>
            <person name="Tisza M.J."/>
            <person name="Buck C.B."/>
        </authorList>
    </citation>
    <scope>NUCLEOTIDE SEQUENCE</scope>
    <source>
        <strain evidence="2">CteEJ17</strain>
    </source>
</reference>
<dbReference type="InterPro" id="IPR007119">
    <property type="entry name" value="Phage_tail_spike_N"/>
</dbReference>
<organism evidence="2">
    <name type="scientific">Siphoviridae sp. cteEJ17</name>
    <dbReference type="NCBI Taxonomy" id="2827904"/>
    <lineage>
        <taxon>Viruses</taxon>
        <taxon>Duplodnaviria</taxon>
        <taxon>Heunggongvirae</taxon>
        <taxon>Uroviricota</taxon>
        <taxon>Caudoviricetes</taxon>
    </lineage>
</organism>
<accession>A0A8S5T1F2</accession>
<evidence type="ECO:0000313" key="2">
    <source>
        <dbReference type="EMBL" id="DAF56859.1"/>
    </source>
</evidence>
<dbReference type="InterPro" id="IPR010572">
    <property type="entry name" value="Tail_dom"/>
</dbReference>
<dbReference type="Pfam" id="PF06605">
    <property type="entry name" value="Prophage_tail"/>
    <property type="match status" value="1"/>
</dbReference>
<dbReference type="NCBIfam" id="TIGR01665">
    <property type="entry name" value="put_anti_recept"/>
    <property type="match status" value="1"/>
</dbReference>
<name>A0A8S5T1F2_9CAUD</name>
<protein>
    <submittedName>
        <fullName evidence="2">Tail protein</fullName>
    </submittedName>
</protein>
<dbReference type="EMBL" id="BK032723">
    <property type="protein sequence ID" value="DAF56859.1"/>
    <property type="molecule type" value="Genomic_DNA"/>
</dbReference>
<sequence length="1052" mass="115336">MYKIYHNDKLIYSPRSPNVTLGKAELTQQANCAGAIQIIMYPQNPAYKSVKEMASIITVKEDDETIYEGRITTINDEISFEKTLQTEGALAYLNDSVIRPFSFSGDVQEFVTKILKEHNAQVEEGKQILVGNIGVQAALKITEEEYTTAMQQLQSQLPGILGGYLEIRYKNGKKYLDYLEKRTLINTQVIEYGENMVDLSDQKAGSDIATVLIPLGAKDENQKRITIEKVNDGKDYLINDEAVKEYGKIVRTVVYDDITSPTILKQTAEKELSKHAIKEQTIELTAADLAAAGYNTRSFAWGQKVRCHSRVHGIDTTADITTKKTDLCNPANSRITVGDIKTTYTAGSKAETKKDLEETKKDLVSSIDQARADLKGDLDNAAGLFQTTITQDDGSTIYYLHDKKTLERSTLVLKMNAKALGVSLDGGNTYSWGFDFDGNAILNEIYAIGLNANKLKTGCIIANDKNGNEVFYLNVETGEVRIGADCVKINSEKIVEYINGVKKTAENAKSSAGEALKAAKATVASMSIEYYKSTSATELKGGTWQSGAVTATQGYYIWSRTKTTAQDGTVTYGQAACITGNTGATGAKGDTGAAGEKGDTGAAGKGVKSIVPQYYLSTSKVSQTGGSWSATQPAWQPNHYLWTRSYITWSDNTTSTTTPILAQALNDANQKGYDNAQNLETIKKTVTKQGSSLETMETQIKEKVWKEDITTEVKKISVGGRNLAESTNQGVTGWSWGMQTGGCTLSEVVENNVRTCKLLRDSVAQTGWSVIYYNRIGRYKWEPDTVYTVSVDVKPSVSTAIGISFREGNGTNNLITSERSETIQAQANKWNRLVWNVKTVSTLPTSTGQVFYATGMDSGTGVWYQFKNLKIEKGNQATDWTPAPEDVQSGIDTAQSTADKVQTTVTQTRTEVEALKTSTESLTTAMREYTKATDFEAYKKQVSSQLSQTPEAITARFNTIEETVSKQGEASNSKWQELENYIQFSSAGITLGKKNDPLTLVLDNGQICFMQSGQKVAWFTNNQLYISNVAVTTAATIVGLQISRHGRHIQIS</sequence>
<proteinExistence type="predicted"/>
<feature type="domain" description="Tail spike" evidence="1">
    <location>
        <begin position="131"/>
        <end position="340"/>
    </location>
</feature>